<accession>A0A6M3MHQ8</accession>
<feature type="domain" description="HTH cro/C1-type" evidence="1">
    <location>
        <begin position="6"/>
        <end position="51"/>
    </location>
</feature>
<dbReference type="Gene3D" id="1.10.260.40">
    <property type="entry name" value="lambda repressor-like DNA-binding domains"/>
    <property type="match status" value="1"/>
</dbReference>
<dbReference type="InterPro" id="IPR010982">
    <property type="entry name" value="Lambda_DNA-bd_dom_sf"/>
</dbReference>
<protein>
    <submittedName>
        <fullName evidence="3">Putative DNA binding, helix-turn-helix domain containing protein</fullName>
    </submittedName>
</protein>
<evidence type="ECO:0000313" key="3">
    <source>
        <dbReference type="EMBL" id="QJB04956.1"/>
    </source>
</evidence>
<reference evidence="3" key="1">
    <citation type="submission" date="2020-03" db="EMBL/GenBank/DDBJ databases">
        <title>The deep terrestrial virosphere.</title>
        <authorList>
            <person name="Holmfeldt K."/>
            <person name="Nilsson E."/>
            <person name="Simone D."/>
            <person name="Lopez-Fernandez M."/>
            <person name="Wu X."/>
            <person name="de Brujin I."/>
            <person name="Lundin D."/>
            <person name="Andersson A."/>
            <person name="Bertilsson S."/>
            <person name="Dopson M."/>
        </authorList>
    </citation>
    <scope>NUCLEOTIDE SEQUENCE</scope>
    <source>
        <strain evidence="2">MM171A00156</strain>
        <strain evidence="3">MM171B00154</strain>
    </source>
</reference>
<dbReference type="EMBL" id="MT143892">
    <property type="protein sequence ID" value="QJB04956.1"/>
    <property type="molecule type" value="Genomic_DNA"/>
</dbReference>
<organism evidence="3">
    <name type="scientific">viral metagenome</name>
    <dbReference type="NCBI Taxonomy" id="1070528"/>
    <lineage>
        <taxon>unclassified sequences</taxon>
        <taxon>metagenomes</taxon>
        <taxon>organismal metagenomes</taxon>
    </lineage>
</organism>
<proteinExistence type="predicted"/>
<dbReference type="Pfam" id="PF01381">
    <property type="entry name" value="HTH_3"/>
    <property type="match status" value="1"/>
</dbReference>
<name>A0A6M3MHQ8_9ZZZZ</name>
<sequence>MGAGQSQDHVAGALGVTRQSVSAWETGSSCPSATQLAELSALYCVCAHTLLFGDAYKPLNITALMPGRVALPVAL</sequence>
<dbReference type="SUPFAM" id="SSF47413">
    <property type="entry name" value="lambda repressor-like DNA-binding domains"/>
    <property type="match status" value="1"/>
</dbReference>
<gene>
    <name evidence="2" type="ORF">MM171A00156_0031</name>
    <name evidence="3" type="ORF">MM171B00154_0067</name>
</gene>
<dbReference type="AlphaFoldDB" id="A0A6M3MHQ8"/>
<dbReference type="CDD" id="cd00093">
    <property type="entry name" value="HTH_XRE"/>
    <property type="match status" value="1"/>
</dbReference>
<dbReference type="EMBL" id="MT143703">
    <property type="protein sequence ID" value="QJB00937.1"/>
    <property type="molecule type" value="Genomic_DNA"/>
</dbReference>
<dbReference type="GO" id="GO:0003677">
    <property type="term" value="F:DNA binding"/>
    <property type="evidence" value="ECO:0007669"/>
    <property type="project" value="InterPro"/>
</dbReference>
<evidence type="ECO:0000259" key="1">
    <source>
        <dbReference type="PROSITE" id="PS50943"/>
    </source>
</evidence>
<dbReference type="InterPro" id="IPR001387">
    <property type="entry name" value="Cro/C1-type_HTH"/>
</dbReference>
<evidence type="ECO:0000313" key="2">
    <source>
        <dbReference type="EMBL" id="QJB00937.1"/>
    </source>
</evidence>
<dbReference type="PROSITE" id="PS50943">
    <property type="entry name" value="HTH_CROC1"/>
    <property type="match status" value="1"/>
</dbReference>